<reference evidence="4" key="1">
    <citation type="submission" date="2024-02" db="UniProtKB">
        <authorList>
            <consortium name="WormBaseParasite"/>
        </authorList>
    </citation>
    <scope>IDENTIFICATION</scope>
</reference>
<accession>A0AAF3EQV8</accession>
<dbReference type="Proteomes" id="UP000887575">
    <property type="component" value="Unassembled WGS sequence"/>
</dbReference>
<dbReference type="AlphaFoldDB" id="A0AAF3EQV8"/>
<dbReference type="PANTHER" id="PTHR43802">
    <property type="entry name" value="ENOYL-COA HYDRATASE"/>
    <property type="match status" value="1"/>
</dbReference>
<dbReference type="WBParaSite" id="MBELARI_LOCUS16482">
    <property type="protein sequence ID" value="MBELARI_LOCUS16482"/>
    <property type="gene ID" value="MBELARI_LOCUS16482"/>
</dbReference>
<sequence>MNTFVMTVITKEFDGIFLIGINRPTKKNCVNHETAVQLLEAFKSFNATPKHKVAILYGEGGTFCAGYDLQEVSEGRHMEKGPEFVDFIQKHRFLGPTNLKIEKPIIAAIEGYAVAGGFELTLMADLRVVADDAIMGVFCRRVGVPLIDGGTVRLPKIIGLGRALDIILTGRDVYAKEAKEIGLATMISPKGQALNKAIDLARLIMKHPEACMLTDRQSVFNSSQCSHDDAMGFEYEKGQEVLVEAIEGAKKFTKRSRSKL</sequence>
<dbReference type="PROSITE" id="PS00166">
    <property type="entry name" value="ENOYL_COA_HYDRATASE"/>
    <property type="match status" value="1"/>
</dbReference>
<dbReference type="Gene3D" id="1.10.287.2460">
    <property type="match status" value="1"/>
</dbReference>
<dbReference type="Gene3D" id="3.90.226.10">
    <property type="entry name" value="2-enoyl-CoA Hydratase, Chain A, domain 1"/>
    <property type="match status" value="1"/>
</dbReference>
<keyword evidence="3" id="KW-1185">Reference proteome</keyword>
<dbReference type="Pfam" id="PF00378">
    <property type="entry name" value="ECH_1"/>
    <property type="match status" value="1"/>
</dbReference>
<dbReference type="InterPro" id="IPR018376">
    <property type="entry name" value="Enoyl-CoA_hyd/isom_CS"/>
</dbReference>
<comment type="similarity">
    <text evidence="1 2">Belongs to the enoyl-CoA hydratase/isomerase family.</text>
</comment>
<dbReference type="GO" id="GO:0003824">
    <property type="term" value="F:catalytic activity"/>
    <property type="evidence" value="ECO:0007669"/>
    <property type="project" value="InterPro"/>
</dbReference>
<evidence type="ECO:0008006" key="5">
    <source>
        <dbReference type="Google" id="ProtNLM"/>
    </source>
</evidence>
<dbReference type="InterPro" id="IPR001753">
    <property type="entry name" value="Enoyl-CoA_hydra/iso"/>
</dbReference>
<dbReference type="PANTHER" id="PTHR43802:SF1">
    <property type="entry name" value="IP11341P-RELATED"/>
    <property type="match status" value="1"/>
</dbReference>
<dbReference type="SUPFAM" id="SSF52096">
    <property type="entry name" value="ClpP/crotonase"/>
    <property type="match status" value="1"/>
</dbReference>
<dbReference type="InterPro" id="IPR029045">
    <property type="entry name" value="ClpP/crotonase-like_dom_sf"/>
</dbReference>
<organism evidence="3 4">
    <name type="scientific">Mesorhabditis belari</name>
    <dbReference type="NCBI Taxonomy" id="2138241"/>
    <lineage>
        <taxon>Eukaryota</taxon>
        <taxon>Metazoa</taxon>
        <taxon>Ecdysozoa</taxon>
        <taxon>Nematoda</taxon>
        <taxon>Chromadorea</taxon>
        <taxon>Rhabditida</taxon>
        <taxon>Rhabditina</taxon>
        <taxon>Rhabditomorpha</taxon>
        <taxon>Rhabditoidea</taxon>
        <taxon>Rhabditidae</taxon>
        <taxon>Mesorhabditinae</taxon>
        <taxon>Mesorhabditis</taxon>
    </lineage>
</organism>
<proteinExistence type="inferred from homology"/>
<evidence type="ECO:0000313" key="4">
    <source>
        <dbReference type="WBParaSite" id="MBELARI_LOCUS16482"/>
    </source>
</evidence>
<evidence type="ECO:0000256" key="1">
    <source>
        <dbReference type="ARBA" id="ARBA00005254"/>
    </source>
</evidence>
<name>A0AAF3EQV8_9BILA</name>
<evidence type="ECO:0000313" key="3">
    <source>
        <dbReference type="Proteomes" id="UP000887575"/>
    </source>
</evidence>
<protein>
    <recommendedName>
        <fullName evidence="5">Enoyl-CoA hydratase</fullName>
    </recommendedName>
</protein>
<dbReference type="NCBIfam" id="NF006108">
    <property type="entry name" value="PRK08259.1"/>
    <property type="match status" value="1"/>
</dbReference>
<dbReference type="CDD" id="cd06558">
    <property type="entry name" value="crotonase-like"/>
    <property type="match status" value="1"/>
</dbReference>
<evidence type="ECO:0000256" key="2">
    <source>
        <dbReference type="RuleBase" id="RU003707"/>
    </source>
</evidence>